<evidence type="ECO:0000313" key="2">
    <source>
        <dbReference type="Proteomes" id="UP000298774"/>
    </source>
</evidence>
<dbReference type="EMBL" id="CP032340">
    <property type="protein sequence ID" value="QCO11332.1"/>
    <property type="molecule type" value="Genomic_DNA"/>
</dbReference>
<dbReference type="SUPFAM" id="SSF55620">
    <property type="entry name" value="Tetrahydrobiopterin biosynthesis enzymes-like"/>
    <property type="match status" value="1"/>
</dbReference>
<gene>
    <name evidence="1" type="ORF">D3868_20265</name>
</gene>
<name>A0A0P0F2M4_AZOBR</name>
<reference evidence="1 2" key="1">
    <citation type="submission" date="2018-09" db="EMBL/GenBank/DDBJ databases">
        <title>Whole genome based analysis of evolution and adaptive divergence in Indian and Brazilian strains of Azospirillum brasilense.</title>
        <authorList>
            <person name="Singh C."/>
            <person name="Tripathi A.K."/>
        </authorList>
    </citation>
    <scope>NUCLEOTIDE SEQUENCE [LARGE SCALE GENOMIC DNA]</scope>
    <source>
        <strain evidence="1 2">MTCC4038</strain>
        <plasmid evidence="1 2">p1</plasmid>
    </source>
</reference>
<dbReference type="Proteomes" id="UP000298774">
    <property type="component" value="Plasmid p1"/>
</dbReference>
<sequence>MGAAQRRGGRPGRGIDQGRRPPGDVFLANDPVSRHTGPGSPGAGAIYTILLRDFTATVSLAGRSGRHTVHISLELKVSHPGLGFPDDITAVMSYEDIVEDLRRLCAEEMVPGPDYLADRTAALCMAQPKVRHVRVDVELPSLLPDTAGAGVTIMRNRDAEH</sequence>
<protein>
    <submittedName>
        <fullName evidence="1">Uncharacterized protein</fullName>
    </submittedName>
</protein>
<organism evidence="1 2">
    <name type="scientific">Azospirillum brasilense</name>
    <dbReference type="NCBI Taxonomy" id="192"/>
    <lineage>
        <taxon>Bacteria</taxon>
        <taxon>Pseudomonadati</taxon>
        <taxon>Pseudomonadota</taxon>
        <taxon>Alphaproteobacteria</taxon>
        <taxon>Rhodospirillales</taxon>
        <taxon>Azospirillaceae</taxon>
        <taxon>Azospirillum</taxon>
    </lineage>
</organism>
<dbReference type="KEGG" id="abf:AMK58_17140"/>
<evidence type="ECO:0000313" key="1">
    <source>
        <dbReference type="EMBL" id="QCO11332.1"/>
    </source>
</evidence>
<geneLocation type="plasmid" evidence="1 2">
    <name>p1</name>
</geneLocation>
<proteinExistence type="predicted"/>
<dbReference type="Gene3D" id="3.30.1130.10">
    <property type="match status" value="1"/>
</dbReference>
<accession>A0A0P0F2M4</accession>
<keyword evidence="1" id="KW-0614">Plasmid</keyword>
<dbReference type="InterPro" id="IPR043133">
    <property type="entry name" value="GTP-CH-I_C/QueF"/>
</dbReference>
<dbReference type="AlphaFoldDB" id="A0A0P0F2M4"/>